<reference evidence="2" key="1">
    <citation type="submission" date="2019-11" db="EMBL/GenBank/DDBJ databases">
        <title>Genome sequence of Heliorestis convoluta strain HH, an alkaliphilic and minimalistic phototrophic bacterium from a soda lake in Egypt.</title>
        <authorList>
            <person name="Dewey E.D."/>
            <person name="Stokes L.M."/>
            <person name="Burchell B.M."/>
            <person name="Shaffer K.N."/>
            <person name="Huntington A.M."/>
            <person name="Baker J.M."/>
            <person name="Nadendla S."/>
            <person name="Giglio M.G."/>
            <person name="Touchman J.W."/>
            <person name="Blankenship R.E."/>
            <person name="Madigan M.T."/>
            <person name="Sattley W.M."/>
        </authorList>
    </citation>
    <scope>NUCLEOTIDE SEQUENCE [LARGE SCALE GENOMIC DNA]</scope>
    <source>
        <strain evidence="2">HH</strain>
    </source>
</reference>
<sequence>MTSLTSAVMWSQKLLQEKLQPGDFVIDGTAGNGHDSLFLAQRVMPGGCIWSFDIQEQAIYKTAERLQKSGYHSKTYTFEEKEMESLLNQGSAFSLDREGIFLFRTDHGQLGKLLERGTETLPPLKAAIFNLGYLPGGERTVTTQATSTIAALDGSAKGLAPEGRLIVVVYVGHDGAEEEAKAVDHWWAQLPPEQWDTLSITFPNRRGHPPYVLLAEKKKVKGRCE</sequence>
<dbReference type="PANTHER" id="PTHR35276">
    <property type="entry name" value="S-ADENOSYL-L-METHIONINE-DEPENDENT METHYLTRANSFERASES SUPERFAMILY PROTEIN"/>
    <property type="match status" value="1"/>
</dbReference>
<dbReference type="Gene3D" id="3.40.50.150">
    <property type="entry name" value="Vaccinia Virus protein VP39"/>
    <property type="match status" value="1"/>
</dbReference>
<proteinExistence type="predicted"/>
<name>A0A5Q2MWB4_9FIRM</name>
<dbReference type="GO" id="GO:0032259">
    <property type="term" value="P:methylation"/>
    <property type="evidence" value="ECO:0007669"/>
    <property type="project" value="UniProtKB-KW"/>
</dbReference>
<dbReference type="InterPro" id="IPR010719">
    <property type="entry name" value="MnmM_MeTrfase"/>
</dbReference>
<dbReference type="EMBL" id="CP045875">
    <property type="protein sequence ID" value="QGG46537.1"/>
    <property type="molecule type" value="Genomic_DNA"/>
</dbReference>
<evidence type="ECO:0000313" key="2">
    <source>
        <dbReference type="Proteomes" id="UP000366051"/>
    </source>
</evidence>
<evidence type="ECO:0000313" key="1">
    <source>
        <dbReference type="EMBL" id="QGG46537.1"/>
    </source>
</evidence>
<dbReference type="GO" id="GO:0008168">
    <property type="term" value="F:methyltransferase activity"/>
    <property type="evidence" value="ECO:0007669"/>
    <property type="project" value="UniProtKB-KW"/>
</dbReference>
<protein>
    <submittedName>
        <fullName evidence="1">SAM-dependent methyltransferase</fullName>
        <ecNumber evidence="1">2.1.1.-</ecNumber>
    </submittedName>
</protein>
<organism evidence="1 2">
    <name type="scientific">Heliorestis convoluta</name>
    <dbReference type="NCBI Taxonomy" id="356322"/>
    <lineage>
        <taxon>Bacteria</taxon>
        <taxon>Bacillati</taxon>
        <taxon>Bacillota</taxon>
        <taxon>Clostridia</taxon>
        <taxon>Eubacteriales</taxon>
        <taxon>Heliobacteriaceae</taxon>
        <taxon>Heliorestis</taxon>
    </lineage>
</organism>
<dbReference type="AlphaFoldDB" id="A0A5Q2MWB4"/>
<dbReference type="Proteomes" id="UP000366051">
    <property type="component" value="Chromosome"/>
</dbReference>
<keyword evidence="1" id="KW-0489">Methyltransferase</keyword>
<dbReference type="InterPro" id="IPR029063">
    <property type="entry name" value="SAM-dependent_MTases_sf"/>
</dbReference>
<keyword evidence="2" id="KW-1185">Reference proteome</keyword>
<accession>A0A5Q2MWB4</accession>
<keyword evidence="1" id="KW-0808">Transferase</keyword>
<dbReference type="OrthoDB" id="9792989at2"/>
<dbReference type="Pfam" id="PF06962">
    <property type="entry name" value="rRNA_methylase"/>
    <property type="match status" value="1"/>
</dbReference>
<dbReference type="RefSeq" id="WP_153724094.1">
    <property type="nucleotide sequence ID" value="NZ_CP045875.1"/>
</dbReference>
<dbReference type="KEGG" id="hcv:FTV88_0358"/>
<dbReference type="PANTHER" id="PTHR35276:SF1">
    <property type="entry name" value="TRNA (MNM(5)S(2)U34)-METHYLTRANSFERASE, CHLOROPLASTIC"/>
    <property type="match status" value="1"/>
</dbReference>
<gene>
    <name evidence="1" type="ORF">FTV88_0358</name>
</gene>
<dbReference type="SUPFAM" id="SSF53335">
    <property type="entry name" value="S-adenosyl-L-methionine-dependent methyltransferases"/>
    <property type="match status" value="1"/>
</dbReference>
<dbReference type="EC" id="2.1.1.-" evidence="1"/>